<feature type="transmembrane region" description="Helical" evidence="1">
    <location>
        <begin position="181"/>
        <end position="204"/>
    </location>
</feature>
<evidence type="ECO:0000259" key="2">
    <source>
        <dbReference type="Pfam" id="PF05876"/>
    </source>
</evidence>
<protein>
    <submittedName>
        <fullName evidence="3">Phage terminase large subunit</fullName>
    </submittedName>
</protein>
<evidence type="ECO:0000313" key="3">
    <source>
        <dbReference type="EMBL" id="VEB94228.1"/>
    </source>
</evidence>
<dbReference type="Pfam" id="PF05876">
    <property type="entry name" value="GpA_ATPase"/>
    <property type="match status" value="1"/>
</dbReference>
<evidence type="ECO:0000313" key="4">
    <source>
        <dbReference type="Proteomes" id="UP000270272"/>
    </source>
</evidence>
<organism evidence="3 4">
    <name type="scientific">Citrobacter koseri</name>
    <name type="common">Citrobacter diversus</name>
    <dbReference type="NCBI Taxonomy" id="545"/>
    <lineage>
        <taxon>Bacteria</taxon>
        <taxon>Pseudomonadati</taxon>
        <taxon>Pseudomonadota</taxon>
        <taxon>Gammaproteobacteria</taxon>
        <taxon>Enterobacterales</taxon>
        <taxon>Enterobacteriaceae</taxon>
        <taxon>Citrobacter</taxon>
    </lineage>
</organism>
<name>A0A3S5DPA5_CITKO</name>
<feature type="domain" description="Phage terminase large subunit GpA ATPase" evidence="2">
    <location>
        <begin position="10"/>
        <end position="119"/>
    </location>
</feature>
<proteinExistence type="predicted"/>
<dbReference type="InterPro" id="IPR046453">
    <property type="entry name" value="GpA_ATPase"/>
</dbReference>
<dbReference type="AlphaFoldDB" id="A0A3S5DPA5"/>
<keyword evidence="1" id="KW-0472">Membrane</keyword>
<sequence length="212" mass="24809">MKSVMLMQKGGEGNPLKLAEQRTKAFSTPLIMICSTPLDENDLITQQYEQSNKQKFYVPCPHCEHSHELVFESVKFDWKVIDGGRRRIPDAETAKLLCPKCSNEISEAQRVRMIKKGHWIITNPEVTDIMGYHISRLYSPINSIRSIVQDFAEAHYTSILPAFTITYLDFLISIKRILITIWYYLKIYVIHQLILIIFLMMYWVSYLVWISN</sequence>
<reference evidence="3 4" key="1">
    <citation type="submission" date="2018-12" db="EMBL/GenBank/DDBJ databases">
        <authorList>
            <consortium name="Pathogen Informatics"/>
        </authorList>
    </citation>
    <scope>NUCLEOTIDE SEQUENCE [LARGE SCALE GENOMIC DNA]</scope>
    <source>
        <strain evidence="3 4">NCTC11075</strain>
    </source>
</reference>
<accession>A0A3S5DPA5</accession>
<keyword evidence="1" id="KW-0812">Transmembrane</keyword>
<keyword evidence="1" id="KW-1133">Transmembrane helix</keyword>
<dbReference type="GO" id="GO:0016887">
    <property type="term" value="F:ATP hydrolysis activity"/>
    <property type="evidence" value="ECO:0007669"/>
    <property type="project" value="InterPro"/>
</dbReference>
<dbReference type="Proteomes" id="UP000270272">
    <property type="component" value="Chromosome"/>
</dbReference>
<dbReference type="EMBL" id="LR134204">
    <property type="protein sequence ID" value="VEB94228.1"/>
    <property type="molecule type" value="Genomic_DNA"/>
</dbReference>
<evidence type="ECO:0000256" key="1">
    <source>
        <dbReference type="SAM" id="Phobius"/>
    </source>
</evidence>
<gene>
    <name evidence="3" type="ORF">NCTC11075_05144</name>
</gene>